<dbReference type="EC" id="2.1.1.-" evidence="5"/>
<evidence type="ECO:0000313" key="8">
    <source>
        <dbReference type="Proteomes" id="UP000193685"/>
    </source>
</evidence>
<dbReference type="Proteomes" id="UP000193685">
    <property type="component" value="Unassembled WGS sequence"/>
</dbReference>
<dbReference type="Gene3D" id="3.40.50.150">
    <property type="entry name" value="Vaccinia Virus protein VP39"/>
    <property type="match status" value="1"/>
</dbReference>
<evidence type="ECO:0000256" key="3">
    <source>
        <dbReference type="ARBA" id="ARBA00022679"/>
    </source>
</evidence>
<keyword evidence="1 5" id="KW-0963">Cytoplasm</keyword>
<comment type="subcellular location">
    <subcellularLocation>
        <location evidence="5">Cytoplasm</location>
    </subcellularLocation>
</comment>
<sequence>MNEDLQPAKLGTSEYWEDFYEKEVANFKSFGDEGEIWFGEDAEDKIIEYLEENFGNAQPLSVLDLGTGNGHLLFALYEAGFGAWKFKGIDYAQHSVALARQVAASRGLQSSIEFEQADFLMAPATQEEESYDLILDKGTFDAISLSADRTATGQRLCDVFPGCVAKMLKRGGTFLITSCNWTTDELIQRLSSPGNYPAIHHIDRPTMTFGGGSGSDVSTVAFQRPALQ</sequence>
<dbReference type="STRING" id="56484.A0A1Y2FMB9"/>
<gene>
    <name evidence="5" type="primary">EFM4</name>
    <name evidence="7" type="ORF">BCR37DRAFT_366396</name>
</gene>
<evidence type="ECO:0000259" key="6">
    <source>
        <dbReference type="Pfam" id="PF13847"/>
    </source>
</evidence>
<dbReference type="AlphaFoldDB" id="A0A1Y2FMB9"/>
<dbReference type="Pfam" id="PF13847">
    <property type="entry name" value="Methyltransf_31"/>
    <property type="match status" value="1"/>
</dbReference>
<dbReference type="OMA" id="PTPSFQF"/>
<dbReference type="SUPFAM" id="SSF53335">
    <property type="entry name" value="S-adenosyl-L-methionine-dependent methyltransferases"/>
    <property type="match status" value="1"/>
</dbReference>
<keyword evidence="8" id="KW-1185">Reference proteome</keyword>
<feature type="domain" description="Methyltransferase" evidence="6">
    <location>
        <begin position="60"/>
        <end position="193"/>
    </location>
</feature>
<dbReference type="EMBL" id="MCFI01000006">
    <property type="protein sequence ID" value="ORY84504.1"/>
    <property type="molecule type" value="Genomic_DNA"/>
</dbReference>
<dbReference type="OrthoDB" id="10069295at2759"/>
<evidence type="ECO:0000256" key="2">
    <source>
        <dbReference type="ARBA" id="ARBA00022603"/>
    </source>
</evidence>
<dbReference type="InterPro" id="IPR025714">
    <property type="entry name" value="Methyltranfer_dom"/>
</dbReference>
<dbReference type="CDD" id="cd02440">
    <property type="entry name" value="AdoMet_MTases"/>
    <property type="match status" value="1"/>
</dbReference>
<dbReference type="GO" id="GO:0032259">
    <property type="term" value="P:methylation"/>
    <property type="evidence" value="ECO:0007669"/>
    <property type="project" value="UniProtKB-KW"/>
</dbReference>
<evidence type="ECO:0000256" key="1">
    <source>
        <dbReference type="ARBA" id="ARBA00022490"/>
    </source>
</evidence>
<comment type="similarity">
    <text evidence="5">Belongs to the class I-like SAM-binding methyltransferase superfamily. EFM4 family.</text>
</comment>
<dbReference type="InterPro" id="IPR029063">
    <property type="entry name" value="SAM-dependent_MTases_sf"/>
</dbReference>
<dbReference type="InterPro" id="IPR026635">
    <property type="entry name" value="Efm4/METTL10"/>
</dbReference>
<comment type="function">
    <text evidence="5">S-adenosyl-L-methionine-dependent protein-lysine N-methyltransferase that mono- and dimethylates elongation factor 1-alpha at 'Lys-316'. May play a role in intracellular transport.</text>
</comment>
<accession>A0A1Y2FMB9</accession>
<proteinExistence type="inferred from homology"/>
<organism evidence="7 8">
    <name type="scientific">Protomyces lactucae-debilis</name>
    <dbReference type="NCBI Taxonomy" id="2754530"/>
    <lineage>
        <taxon>Eukaryota</taxon>
        <taxon>Fungi</taxon>
        <taxon>Dikarya</taxon>
        <taxon>Ascomycota</taxon>
        <taxon>Taphrinomycotina</taxon>
        <taxon>Taphrinomycetes</taxon>
        <taxon>Taphrinales</taxon>
        <taxon>Protomycetaceae</taxon>
        <taxon>Protomyces</taxon>
    </lineage>
</organism>
<dbReference type="GO" id="GO:0016192">
    <property type="term" value="P:vesicle-mediated transport"/>
    <property type="evidence" value="ECO:0007669"/>
    <property type="project" value="UniProtKB-UniRule"/>
</dbReference>
<name>A0A1Y2FMB9_PROLT</name>
<evidence type="ECO:0000313" key="7">
    <source>
        <dbReference type="EMBL" id="ORY84504.1"/>
    </source>
</evidence>
<reference evidence="7 8" key="1">
    <citation type="submission" date="2016-07" db="EMBL/GenBank/DDBJ databases">
        <title>Pervasive Adenine N6-methylation of Active Genes in Fungi.</title>
        <authorList>
            <consortium name="DOE Joint Genome Institute"/>
            <person name="Mondo S.J."/>
            <person name="Dannebaum R.O."/>
            <person name="Kuo R.C."/>
            <person name="Labutti K."/>
            <person name="Haridas S."/>
            <person name="Kuo A."/>
            <person name="Salamov A."/>
            <person name="Ahrendt S.R."/>
            <person name="Lipzen A."/>
            <person name="Sullivan W."/>
            <person name="Andreopoulos W.B."/>
            <person name="Clum A."/>
            <person name="Lindquist E."/>
            <person name="Daum C."/>
            <person name="Ramamoorthy G.K."/>
            <person name="Gryganskyi A."/>
            <person name="Culley D."/>
            <person name="Magnuson J.K."/>
            <person name="James T.Y."/>
            <person name="O'Malley M.A."/>
            <person name="Stajich J.E."/>
            <person name="Spatafora J.W."/>
            <person name="Visel A."/>
            <person name="Grigoriev I.V."/>
        </authorList>
    </citation>
    <scope>NUCLEOTIDE SEQUENCE [LARGE SCALE GENOMIC DNA]</scope>
    <source>
        <strain evidence="7 8">12-1054</strain>
    </source>
</reference>
<dbReference type="PANTHER" id="PTHR12843">
    <property type="entry name" value="PROTEIN-LYSINE N-METHYLTRANSFERASE METTL10"/>
    <property type="match status" value="1"/>
</dbReference>
<keyword evidence="4 5" id="KW-0949">S-adenosyl-L-methionine</keyword>
<dbReference type="PANTHER" id="PTHR12843:SF5">
    <property type="entry name" value="EEF1A LYSINE METHYLTRANSFERASE 2"/>
    <property type="match status" value="1"/>
</dbReference>
<dbReference type="GO" id="GO:0016279">
    <property type="term" value="F:protein-lysine N-methyltransferase activity"/>
    <property type="evidence" value="ECO:0007669"/>
    <property type="project" value="UniProtKB-UniRule"/>
</dbReference>
<keyword evidence="5" id="KW-0813">Transport</keyword>
<dbReference type="HAMAP" id="MF_03188">
    <property type="entry name" value="Methyltr_EFM4"/>
    <property type="match status" value="1"/>
</dbReference>
<evidence type="ECO:0000256" key="4">
    <source>
        <dbReference type="ARBA" id="ARBA00022691"/>
    </source>
</evidence>
<evidence type="ECO:0000256" key="5">
    <source>
        <dbReference type="HAMAP-Rule" id="MF_03188"/>
    </source>
</evidence>
<comment type="caution">
    <text evidence="7">The sequence shown here is derived from an EMBL/GenBank/DDBJ whole genome shotgun (WGS) entry which is preliminary data.</text>
</comment>
<protein>
    <recommendedName>
        <fullName evidence="5">Protein-lysine N-methyltransferase EFM4</fullName>
        <ecNumber evidence="5">2.1.1.-</ecNumber>
    </recommendedName>
    <alternativeName>
        <fullName evidence="5">Elongation factor methyltransferase 4</fullName>
    </alternativeName>
</protein>
<keyword evidence="2 5" id="KW-0489">Methyltransferase</keyword>
<dbReference type="GO" id="GO:0005737">
    <property type="term" value="C:cytoplasm"/>
    <property type="evidence" value="ECO:0007669"/>
    <property type="project" value="UniProtKB-SubCell"/>
</dbReference>
<keyword evidence="3 5" id="KW-0808">Transferase</keyword>